<organism evidence="2 3">
    <name type="scientific">Brassica carinata</name>
    <name type="common">Ethiopian mustard</name>
    <name type="synonym">Abyssinian cabbage</name>
    <dbReference type="NCBI Taxonomy" id="52824"/>
    <lineage>
        <taxon>Eukaryota</taxon>
        <taxon>Viridiplantae</taxon>
        <taxon>Streptophyta</taxon>
        <taxon>Embryophyta</taxon>
        <taxon>Tracheophyta</taxon>
        <taxon>Spermatophyta</taxon>
        <taxon>Magnoliopsida</taxon>
        <taxon>eudicotyledons</taxon>
        <taxon>Gunneridae</taxon>
        <taxon>Pentapetalae</taxon>
        <taxon>rosids</taxon>
        <taxon>malvids</taxon>
        <taxon>Brassicales</taxon>
        <taxon>Brassicaceae</taxon>
        <taxon>Brassiceae</taxon>
        <taxon>Brassica</taxon>
    </lineage>
</organism>
<gene>
    <name evidence="2" type="ORF">Bca52824_022499</name>
</gene>
<evidence type="ECO:0000256" key="1">
    <source>
        <dbReference type="SAM" id="MobiDB-lite"/>
    </source>
</evidence>
<name>A0A8X8AT88_BRACI</name>
<keyword evidence="3" id="KW-1185">Reference proteome</keyword>
<accession>A0A8X8AT88</accession>
<dbReference type="AlphaFoldDB" id="A0A8X8AT88"/>
<sequence>MDEDDHHESIPASSSEQQPTNIDHETVVAPSSLEHQPPLSCRRGEANMVHQMEDTFAVIEMVPRRPSPKDEKVEAMEVTHNVEEEGWIGDVSEKFASTGLDDQQQTPIYAAPPARLGDRSLPIEVDEDDEPRA</sequence>
<evidence type="ECO:0000313" key="2">
    <source>
        <dbReference type="EMBL" id="KAG2310942.1"/>
    </source>
</evidence>
<feature type="region of interest" description="Disordered" evidence="1">
    <location>
        <begin position="1"/>
        <end position="43"/>
    </location>
</feature>
<comment type="caution">
    <text evidence="2">The sequence shown here is derived from an EMBL/GenBank/DDBJ whole genome shotgun (WGS) entry which is preliminary data.</text>
</comment>
<dbReference type="EMBL" id="JAAMPC010000005">
    <property type="protein sequence ID" value="KAG2310942.1"/>
    <property type="molecule type" value="Genomic_DNA"/>
</dbReference>
<evidence type="ECO:0000313" key="3">
    <source>
        <dbReference type="Proteomes" id="UP000886595"/>
    </source>
</evidence>
<feature type="compositionally biased region" description="Acidic residues" evidence="1">
    <location>
        <begin position="124"/>
        <end position="133"/>
    </location>
</feature>
<dbReference type="Proteomes" id="UP000886595">
    <property type="component" value="Unassembled WGS sequence"/>
</dbReference>
<proteinExistence type="predicted"/>
<reference evidence="2 3" key="1">
    <citation type="submission" date="2020-02" db="EMBL/GenBank/DDBJ databases">
        <authorList>
            <person name="Ma Q."/>
            <person name="Huang Y."/>
            <person name="Song X."/>
            <person name="Pei D."/>
        </authorList>
    </citation>
    <scope>NUCLEOTIDE SEQUENCE [LARGE SCALE GENOMIC DNA]</scope>
    <source>
        <strain evidence="2">Sxm20200214</strain>
        <tissue evidence="2">Leaf</tissue>
    </source>
</reference>
<feature type="region of interest" description="Disordered" evidence="1">
    <location>
        <begin position="94"/>
        <end position="133"/>
    </location>
</feature>
<feature type="compositionally biased region" description="Polar residues" evidence="1">
    <location>
        <begin position="11"/>
        <end position="21"/>
    </location>
</feature>
<protein>
    <submittedName>
        <fullName evidence="2">Uncharacterized protein</fullName>
    </submittedName>
</protein>